<feature type="non-terminal residue" evidence="1">
    <location>
        <position position="58"/>
    </location>
</feature>
<dbReference type="PANTHER" id="PTHR33538">
    <property type="entry name" value="PROTEIN GAMETE EXPRESSED 1"/>
    <property type="match status" value="1"/>
</dbReference>
<dbReference type="STRING" id="610380.E2BBP1"/>
<gene>
    <name evidence="1" type="ORF">EAI_11978</name>
</gene>
<dbReference type="OrthoDB" id="377549at2759"/>
<dbReference type="Proteomes" id="UP000008237">
    <property type="component" value="Unassembled WGS sequence"/>
</dbReference>
<proteinExistence type="predicted"/>
<dbReference type="AlphaFoldDB" id="E2BBP1"/>
<feature type="non-terminal residue" evidence="1">
    <location>
        <position position="1"/>
    </location>
</feature>
<accession>E2BBP1</accession>
<dbReference type="EMBL" id="GL447128">
    <property type="protein sequence ID" value="EFN86918.1"/>
    <property type="molecule type" value="Genomic_DNA"/>
</dbReference>
<reference evidence="1 2" key="1">
    <citation type="journal article" date="2010" name="Science">
        <title>Genomic comparison of the ants Camponotus floridanus and Harpegnathos saltator.</title>
        <authorList>
            <person name="Bonasio R."/>
            <person name="Zhang G."/>
            <person name="Ye C."/>
            <person name="Mutti N.S."/>
            <person name="Fang X."/>
            <person name="Qin N."/>
            <person name="Donahue G."/>
            <person name="Yang P."/>
            <person name="Li Q."/>
            <person name="Li C."/>
            <person name="Zhang P."/>
            <person name="Huang Z."/>
            <person name="Berger S.L."/>
            <person name="Reinberg D."/>
            <person name="Wang J."/>
            <person name="Liebig J."/>
        </authorList>
    </citation>
    <scope>NUCLEOTIDE SEQUENCE [LARGE SCALE GENOMIC DNA]</scope>
    <source>
        <strain evidence="1 2">R22 G/1</strain>
    </source>
</reference>
<dbReference type="PANTHER" id="PTHR33538:SF2">
    <property type="entry name" value="PROTEIN GAMETE EXPRESSED 1"/>
    <property type="match status" value="1"/>
</dbReference>
<sequence>AKSLSQHGTCWHAALQTLKNNCDKLNDHEHSLLALHLANCFLEDSGHNTYDCHLSQSE</sequence>
<dbReference type="InterPro" id="IPR040346">
    <property type="entry name" value="GEX1/Brambleberry"/>
</dbReference>
<dbReference type="InParanoid" id="E2BBP1"/>
<keyword evidence="2" id="KW-1185">Reference proteome</keyword>
<evidence type="ECO:0000313" key="2">
    <source>
        <dbReference type="Proteomes" id="UP000008237"/>
    </source>
</evidence>
<evidence type="ECO:0000313" key="1">
    <source>
        <dbReference type="EMBL" id="EFN86918.1"/>
    </source>
</evidence>
<protein>
    <submittedName>
        <fullName evidence="1">Uncharacterized protein</fullName>
    </submittedName>
</protein>
<name>E2BBP1_HARSA</name>
<organism evidence="2">
    <name type="scientific">Harpegnathos saltator</name>
    <name type="common">Jerdon's jumping ant</name>
    <dbReference type="NCBI Taxonomy" id="610380"/>
    <lineage>
        <taxon>Eukaryota</taxon>
        <taxon>Metazoa</taxon>
        <taxon>Ecdysozoa</taxon>
        <taxon>Arthropoda</taxon>
        <taxon>Hexapoda</taxon>
        <taxon>Insecta</taxon>
        <taxon>Pterygota</taxon>
        <taxon>Neoptera</taxon>
        <taxon>Endopterygota</taxon>
        <taxon>Hymenoptera</taxon>
        <taxon>Apocrita</taxon>
        <taxon>Aculeata</taxon>
        <taxon>Formicoidea</taxon>
        <taxon>Formicidae</taxon>
        <taxon>Ponerinae</taxon>
        <taxon>Ponerini</taxon>
        <taxon>Harpegnathos</taxon>
    </lineage>
</organism>